<protein>
    <submittedName>
        <fullName evidence="2">tRNA cyclic N6-threonylcarbamoyladenosine(37) synthase TcdA</fullName>
    </submittedName>
</protein>
<dbReference type="InterPro" id="IPR000594">
    <property type="entry name" value="ThiF_NAD_FAD-bd"/>
</dbReference>
<evidence type="ECO:0000313" key="3">
    <source>
        <dbReference type="Proteomes" id="UP000679722"/>
    </source>
</evidence>
<sequence>MTDDQRFGGIRRLYGDAGYEAFSQAHICVIGIGGVGSWAAEALARSGIGRITLIDMDDVCVTNVNRQIHALDGTIGEAKVDVMAQRIKLIHPHCQVTCIEDFITPENLSELLSEPFDYIIDCIDSIKPKAALMAWSKSNKRKVITVGGAGGQTDPTKILIGDLAKTEKDPLAAKLRNFLRRYYNFTRNPKRRFDIECVYSTEQLRYPQGDGTVSYQRLKGDTETKMNCDTGFGASTAVTASFAFVAVSRVLEKLAKAAGSEPK</sequence>
<gene>
    <name evidence="2" type="primary">tcdA</name>
    <name evidence="2" type="ORF">J9B83_04005</name>
</gene>
<proteinExistence type="predicted"/>
<name>A0ABS5H8S1_9GAMM</name>
<dbReference type="Proteomes" id="UP000679722">
    <property type="component" value="Unassembled WGS sequence"/>
</dbReference>
<evidence type="ECO:0000259" key="1">
    <source>
        <dbReference type="Pfam" id="PF00899"/>
    </source>
</evidence>
<dbReference type="EMBL" id="JAGSSV010000003">
    <property type="protein sequence ID" value="MBR7888096.1"/>
    <property type="molecule type" value="Genomic_DNA"/>
</dbReference>
<dbReference type="CDD" id="cd00755">
    <property type="entry name" value="YgdL_like"/>
    <property type="match status" value="1"/>
</dbReference>
<accession>A0ABS5H8S1</accession>
<keyword evidence="3" id="KW-1185">Reference proteome</keyword>
<dbReference type="SUPFAM" id="SSF69572">
    <property type="entry name" value="Activating enzymes of the ubiquitin-like proteins"/>
    <property type="match status" value="1"/>
</dbReference>
<dbReference type="PANTHER" id="PTHR43267:SF1">
    <property type="entry name" value="TRNA THREONYLCARBAMOYLADENOSINE DEHYDRATASE"/>
    <property type="match status" value="1"/>
</dbReference>
<dbReference type="Gene3D" id="3.40.50.720">
    <property type="entry name" value="NAD(P)-binding Rossmann-like Domain"/>
    <property type="match status" value="1"/>
</dbReference>
<comment type="caution">
    <text evidence="2">The sequence shown here is derived from an EMBL/GenBank/DDBJ whole genome shotgun (WGS) entry which is preliminary data.</text>
</comment>
<organism evidence="2 3">
    <name type="scientific">Marinomonas vulgaris</name>
    <dbReference type="NCBI Taxonomy" id="2823372"/>
    <lineage>
        <taxon>Bacteria</taxon>
        <taxon>Pseudomonadati</taxon>
        <taxon>Pseudomonadota</taxon>
        <taxon>Gammaproteobacteria</taxon>
        <taxon>Oceanospirillales</taxon>
        <taxon>Oceanospirillaceae</taxon>
        <taxon>Marinomonas</taxon>
    </lineage>
</organism>
<reference evidence="2 3" key="1">
    <citation type="submission" date="2021-04" db="EMBL/GenBank/DDBJ databases">
        <authorList>
            <person name="Sun C."/>
        </authorList>
    </citation>
    <scope>NUCLEOTIDE SEQUENCE [LARGE SCALE GENOMIC DNA]</scope>
    <source>
        <strain evidence="2 3">A79</strain>
    </source>
</reference>
<dbReference type="InterPro" id="IPR045886">
    <property type="entry name" value="ThiF/MoeB/HesA"/>
</dbReference>
<dbReference type="Pfam" id="PF00899">
    <property type="entry name" value="ThiF"/>
    <property type="match status" value="1"/>
</dbReference>
<evidence type="ECO:0000313" key="2">
    <source>
        <dbReference type="EMBL" id="MBR7888096.1"/>
    </source>
</evidence>
<dbReference type="InterPro" id="IPR035985">
    <property type="entry name" value="Ubiquitin-activating_enz"/>
</dbReference>
<dbReference type="NCBIfam" id="NF011696">
    <property type="entry name" value="PRK15116.1"/>
    <property type="match status" value="1"/>
</dbReference>
<reference evidence="3" key="2">
    <citation type="submission" date="2023-07" db="EMBL/GenBank/DDBJ databases">
        <title>Marinomonas vulgaris A79, complete genome.</title>
        <authorList>
            <person name="Ying J.-J."/>
        </authorList>
    </citation>
    <scope>NUCLEOTIDE SEQUENCE [LARGE SCALE GENOMIC DNA]</scope>
    <source>
        <strain evidence="3">A79</strain>
    </source>
</reference>
<dbReference type="PANTHER" id="PTHR43267">
    <property type="entry name" value="TRNA THREONYLCARBAMOYLADENOSINE DEHYDRATASE"/>
    <property type="match status" value="1"/>
</dbReference>
<feature type="domain" description="THIF-type NAD/FAD binding fold" evidence="1">
    <location>
        <begin position="13"/>
        <end position="252"/>
    </location>
</feature>
<dbReference type="RefSeq" id="WP_211535446.1">
    <property type="nucleotide sequence ID" value="NZ_JAGSSV010000003.1"/>
</dbReference>